<evidence type="ECO:0000256" key="5">
    <source>
        <dbReference type="ARBA" id="ARBA00023163"/>
    </source>
</evidence>
<dbReference type="SMART" id="SM00862">
    <property type="entry name" value="Trans_reg_C"/>
    <property type="match status" value="1"/>
</dbReference>
<evidence type="ECO:0000256" key="4">
    <source>
        <dbReference type="ARBA" id="ARBA00023125"/>
    </source>
</evidence>
<dbReference type="PANTHER" id="PTHR48111">
    <property type="entry name" value="REGULATOR OF RPOS"/>
    <property type="match status" value="1"/>
</dbReference>
<keyword evidence="5" id="KW-0804">Transcription</keyword>
<organism evidence="10 11">
    <name type="scientific">Pedobacter jamesrossensis</name>
    <dbReference type="NCBI Taxonomy" id="1908238"/>
    <lineage>
        <taxon>Bacteria</taxon>
        <taxon>Pseudomonadati</taxon>
        <taxon>Bacteroidota</taxon>
        <taxon>Sphingobacteriia</taxon>
        <taxon>Sphingobacteriales</taxon>
        <taxon>Sphingobacteriaceae</taxon>
        <taxon>Pedobacter</taxon>
    </lineage>
</organism>
<evidence type="ECO:0000256" key="6">
    <source>
        <dbReference type="PROSITE-ProRule" id="PRU00169"/>
    </source>
</evidence>
<comment type="caution">
    <text evidence="10">The sequence shown here is derived from an EMBL/GenBank/DDBJ whole genome shotgun (WGS) entry which is preliminary data.</text>
</comment>
<dbReference type="Gene3D" id="6.10.250.690">
    <property type="match status" value="1"/>
</dbReference>
<evidence type="ECO:0000256" key="1">
    <source>
        <dbReference type="ARBA" id="ARBA00022553"/>
    </source>
</evidence>
<keyword evidence="3" id="KW-0805">Transcription regulation</keyword>
<keyword evidence="2" id="KW-0902">Two-component regulatory system</keyword>
<dbReference type="InterPro" id="IPR001789">
    <property type="entry name" value="Sig_transdc_resp-reg_receiver"/>
</dbReference>
<dbReference type="InterPro" id="IPR036388">
    <property type="entry name" value="WH-like_DNA-bd_sf"/>
</dbReference>
<dbReference type="RefSeq" id="WP_378962600.1">
    <property type="nucleotide sequence ID" value="NZ_JBHRXC010000016.1"/>
</dbReference>
<evidence type="ECO:0000256" key="2">
    <source>
        <dbReference type="ARBA" id="ARBA00023012"/>
    </source>
</evidence>
<dbReference type="PANTHER" id="PTHR48111:SF22">
    <property type="entry name" value="REGULATOR OF RPOS"/>
    <property type="match status" value="1"/>
</dbReference>
<evidence type="ECO:0000256" key="3">
    <source>
        <dbReference type="ARBA" id="ARBA00023015"/>
    </source>
</evidence>
<dbReference type="Gene3D" id="3.40.50.2300">
    <property type="match status" value="1"/>
</dbReference>
<feature type="domain" description="Response regulatory" evidence="8">
    <location>
        <begin position="2"/>
        <end position="116"/>
    </location>
</feature>
<evidence type="ECO:0000259" key="9">
    <source>
        <dbReference type="PROSITE" id="PS51755"/>
    </source>
</evidence>
<sequence>MKILLVEDELSLQKSIESYLTGEGNICVCASTYKLAFEKLSIYEYDCVLLDLNLPDGEGLQLLNYLKRMNKPEGVIIISARNSIDQKIEGLGMGADDYLTKPFHLSELNARILAVVRRKSAAGGKLIAFNEISIDLDSKEVSVSGKIVHFTRKEFDLLLYFIANKGKAISKSAAVEHIWGDDADMADSFDFIYTHIRNIRKKLTDAGSADYFHSVYGVGYKFAQS</sequence>
<evidence type="ECO:0000313" key="11">
    <source>
        <dbReference type="Proteomes" id="UP001595792"/>
    </source>
</evidence>
<feature type="domain" description="OmpR/PhoB-type" evidence="9">
    <location>
        <begin position="124"/>
        <end position="224"/>
    </location>
</feature>
<dbReference type="PROSITE" id="PS50110">
    <property type="entry name" value="RESPONSE_REGULATORY"/>
    <property type="match status" value="1"/>
</dbReference>
<dbReference type="PROSITE" id="PS51755">
    <property type="entry name" value="OMPR_PHOB"/>
    <property type="match status" value="1"/>
</dbReference>
<dbReference type="Pfam" id="PF00072">
    <property type="entry name" value="Response_reg"/>
    <property type="match status" value="1"/>
</dbReference>
<dbReference type="SUPFAM" id="SSF52172">
    <property type="entry name" value="CheY-like"/>
    <property type="match status" value="1"/>
</dbReference>
<dbReference type="Gene3D" id="1.10.10.10">
    <property type="entry name" value="Winged helix-like DNA-binding domain superfamily/Winged helix DNA-binding domain"/>
    <property type="match status" value="1"/>
</dbReference>
<accession>A0ABV8NS00</accession>
<proteinExistence type="predicted"/>
<evidence type="ECO:0000259" key="8">
    <source>
        <dbReference type="PROSITE" id="PS50110"/>
    </source>
</evidence>
<dbReference type="SMART" id="SM00448">
    <property type="entry name" value="REC"/>
    <property type="match status" value="1"/>
</dbReference>
<keyword evidence="11" id="KW-1185">Reference proteome</keyword>
<dbReference type="CDD" id="cd00383">
    <property type="entry name" value="trans_reg_C"/>
    <property type="match status" value="1"/>
</dbReference>
<dbReference type="InterPro" id="IPR039420">
    <property type="entry name" value="WalR-like"/>
</dbReference>
<dbReference type="Proteomes" id="UP001595792">
    <property type="component" value="Unassembled WGS sequence"/>
</dbReference>
<gene>
    <name evidence="10" type="ORF">ACFOUY_17925</name>
</gene>
<feature type="modified residue" description="4-aspartylphosphate" evidence="6">
    <location>
        <position position="51"/>
    </location>
</feature>
<reference evidence="11" key="1">
    <citation type="journal article" date="2019" name="Int. J. Syst. Evol. Microbiol.">
        <title>The Global Catalogue of Microorganisms (GCM) 10K type strain sequencing project: providing services to taxonomists for standard genome sequencing and annotation.</title>
        <authorList>
            <consortium name="The Broad Institute Genomics Platform"/>
            <consortium name="The Broad Institute Genome Sequencing Center for Infectious Disease"/>
            <person name="Wu L."/>
            <person name="Ma J."/>
        </authorList>
    </citation>
    <scope>NUCLEOTIDE SEQUENCE [LARGE SCALE GENOMIC DNA]</scope>
    <source>
        <strain evidence="11">CCM 8689</strain>
    </source>
</reference>
<dbReference type="Pfam" id="PF00486">
    <property type="entry name" value="Trans_reg_C"/>
    <property type="match status" value="1"/>
</dbReference>
<protein>
    <submittedName>
        <fullName evidence="10">Response regulator transcription factor</fullName>
    </submittedName>
</protein>
<evidence type="ECO:0000256" key="7">
    <source>
        <dbReference type="PROSITE-ProRule" id="PRU01091"/>
    </source>
</evidence>
<evidence type="ECO:0000313" key="10">
    <source>
        <dbReference type="EMBL" id="MFC4198588.1"/>
    </source>
</evidence>
<dbReference type="InterPro" id="IPR011006">
    <property type="entry name" value="CheY-like_superfamily"/>
</dbReference>
<keyword evidence="4 7" id="KW-0238">DNA-binding</keyword>
<dbReference type="EMBL" id="JBHSBY010000141">
    <property type="protein sequence ID" value="MFC4198588.1"/>
    <property type="molecule type" value="Genomic_DNA"/>
</dbReference>
<name>A0ABV8NS00_9SPHI</name>
<dbReference type="InterPro" id="IPR001867">
    <property type="entry name" value="OmpR/PhoB-type_DNA-bd"/>
</dbReference>
<feature type="DNA-binding region" description="OmpR/PhoB-type" evidence="7">
    <location>
        <begin position="124"/>
        <end position="224"/>
    </location>
</feature>
<keyword evidence="1 6" id="KW-0597">Phosphoprotein</keyword>